<evidence type="ECO:0000259" key="2">
    <source>
        <dbReference type="Pfam" id="PF18181"/>
    </source>
</evidence>
<evidence type="ECO:0000313" key="3">
    <source>
        <dbReference type="EMBL" id="GAA4038472.1"/>
    </source>
</evidence>
<name>A0ABP7U9P8_9ACTN</name>
<dbReference type="RefSeq" id="WP_345008264.1">
    <property type="nucleotide sequence ID" value="NZ_BAAAZY010000001.1"/>
</dbReference>
<dbReference type="Pfam" id="PF14015">
    <property type="entry name" value="DUF4231"/>
    <property type="match status" value="1"/>
</dbReference>
<comment type="caution">
    <text evidence="3">The sequence shown here is derived from an EMBL/GenBank/DDBJ whole genome shotgun (WGS) entry which is preliminary data.</text>
</comment>
<dbReference type="InterPro" id="IPR025325">
    <property type="entry name" value="DUF4231"/>
</dbReference>
<dbReference type="Proteomes" id="UP001499984">
    <property type="component" value="Unassembled WGS sequence"/>
</dbReference>
<dbReference type="NCBIfam" id="NF033634">
    <property type="entry name" value="SLATT_1"/>
    <property type="match status" value="1"/>
</dbReference>
<gene>
    <name evidence="3" type="ORF">GCM10022233_03530</name>
</gene>
<reference evidence="4" key="1">
    <citation type="journal article" date="2019" name="Int. J. Syst. Evol. Microbiol.">
        <title>The Global Catalogue of Microorganisms (GCM) 10K type strain sequencing project: providing services to taxonomists for standard genome sequencing and annotation.</title>
        <authorList>
            <consortium name="The Broad Institute Genomics Platform"/>
            <consortium name="The Broad Institute Genome Sequencing Center for Infectious Disease"/>
            <person name="Wu L."/>
            <person name="Ma J."/>
        </authorList>
    </citation>
    <scope>NUCLEOTIDE SEQUENCE [LARGE SCALE GENOMIC DNA]</scope>
    <source>
        <strain evidence="4">JCM 16925</strain>
    </source>
</reference>
<feature type="domain" description="SMODS and SLOG-associating 2TM effector" evidence="2">
    <location>
        <begin position="163"/>
        <end position="290"/>
    </location>
</feature>
<organism evidence="3 4">
    <name type="scientific">Streptomyces shaanxiensis</name>
    <dbReference type="NCBI Taxonomy" id="653357"/>
    <lineage>
        <taxon>Bacteria</taxon>
        <taxon>Bacillati</taxon>
        <taxon>Actinomycetota</taxon>
        <taxon>Actinomycetes</taxon>
        <taxon>Kitasatosporales</taxon>
        <taxon>Streptomycetaceae</taxon>
        <taxon>Streptomyces</taxon>
    </lineage>
</organism>
<feature type="transmembrane region" description="Helical" evidence="1">
    <location>
        <begin position="189"/>
        <end position="210"/>
    </location>
</feature>
<feature type="transmembrane region" description="Helical" evidence="1">
    <location>
        <begin position="216"/>
        <end position="235"/>
    </location>
</feature>
<dbReference type="Pfam" id="PF18181">
    <property type="entry name" value="SLATT_1"/>
    <property type="match status" value="1"/>
</dbReference>
<sequence>MATERAADAVARRAWDQQSVWSQAAGRAKATIERSRTWSLVLGLTAAALGTAASQTMAAHATLGKALAFAAAATTGLVPLLARHAGPAAVRDWTGLRVTSEAMKSEIHMWLAGVTPYRGPDARRVLQQRLKALREDAAHLIPRTVGITPVARRLPAVSDVDTYVEHCLRPQISGYYLARARTMGRRLALVRRIELALGTAGVLLGALAGAFGVEHAAAWVAVATTAGAAVSAHGMTANYAYQQAQFAATADDLADAVERRGESGDRADPAAEDAFVAGCERVISALNDGWMMKWTSE</sequence>
<evidence type="ECO:0000256" key="1">
    <source>
        <dbReference type="SAM" id="Phobius"/>
    </source>
</evidence>
<keyword evidence="1" id="KW-0812">Transmembrane</keyword>
<dbReference type="EMBL" id="BAAAZY010000001">
    <property type="protein sequence ID" value="GAA4038472.1"/>
    <property type="molecule type" value="Genomic_DNA"/>
</dbReference>
<feature type="transmembrane region" description="Helical" evidence="1">
    <location>
        <begin position="37"/>
        <end position="57"/>
    </location>
</feature>
<proteinExistence type="predicted"/>
<dbReference type="InterPro" id="IPR040884">
    <property type="entry name" value="SLATT_1"/>
</dbReference>
<protein>
    <recommendedName>
        <fullName evidence="2">SMODS and SLOG-associating 2TM effector domain-containing protein</fullName>
    </recommendedName>
</protein>
<keyword evidence="1" id="KW-1133">Transmembrane helix</keyword>
<keyword evidence="4" id="KW-1185">Reference proteome</keyword>
<keyword evidence="1" id="KW-0472">Membrane</keyword>
<evidence type="ECO:0000313" key="4">
    <source>
        <dbReference type="Proteomes" id="UP001499984"/>
    </source>
</evidence>
<feature type="transmembrane region" description="Helical" evidence="1">
    <location>
        <begin position="63"/>
        <end position="82"/>
    </location>
</feature>
<accession>A0ABP7U9P8</accession>